<dbReference type="OrthoDB" id="9800207at2"/>
<dbReference type="Proteomes" id="UP000305675">
    <property type="component" value="Unassembled WGS sequence"/>
</dbReference>
<name>A0A4U1BQY4_9GAMM</name>
<dbReference type="GO" id="GO:0005886">
    <property type="term" value="C:plasma membrane"/>
    <property type="evidence" value="ECO:0007669"/>
    <property type="project" value="UniProtKB-SubCell"/>
</dbReference>
<dbReference type="RefSeq" id="WP_136862136.1">
    <property type="nucleotide sequence ID" value="NZ_SWCJ01000002.1"/>
</dbReference>
<dbReference type="PANTHER" id="PTHR30462">
    <property type="entry name" value="INTERMEMBRANE TRANSPORT PROTEIN PQIB-RELATED"/>
    <property type="match status" value="1"/>
</dbReference>
<accession>A0A4U1BQY4</accession>
<dbReference type="PANTHER" id="PTHR30462:SF1">
    <property type="entry name" value="INTERMEMBRANE TRANSPORT PROTEIN YEBS"/>
    <property type="match status" value="1"/>
</dbReference>
<evidence type="ECO:0000256" key="2">
    <source>
        <dbReference type="ARBA" id="ARBA00022475"/>
    </source>
</evidence>
<reference evidence="8 9" key="1">
    <citation type="submission" date="2019-04" db="EMBL/GenBank/DDBJ databases">
        <authorList>
            <person name="Hwang J.C."/>
        </authorList>
    </citation>
    <scope>NUCLEOTIDE SEQUENCE [LARGE SCALE GENOMIC DNA]</scope>
    <source>
        <strain evidence="8 9">IMCC35002</strain>
    </source>
</reference>
<gene>
    <name evidence="8" type="ORF">FCL42_04245</name>
</gene>
<evidence type="ECO:0000256" key="7">
    <source>
        <dbReference type="SAM" id="Phobius"/>
    </source>
</evidence>
<keyword evidence="2" id="KW-1003">Cell membrane</keyword>
<keyword evidence="6 7" id="KW-0472">Membrane</keyword>
<organism evidence="8 9">
    <name type="scientific">Ferrimonas aestuarii</name>
    <dbReference type="NCBI Taxonomy" id="2569539"/>
    <lineage>
        <taxon>Bacteria</taxon>
        <taxon>Pseudomonadati</taxon>
        <taxon>Pseudomonadota</taxon>
        <taxon>Gammaproteobacteria</taxon>
        <taxon>Alteromonadales</taxon>
        <taxon>Ferrimonadaceae</taxon>
        <taxon>Ferrimonas</taxon>
    </lineage>
</organism>
<feature type="transmembrane region" description="Helical" evidence="7">
    <location>
        <begin position="143"/>
        <end position="162"/>
    </location>
</feature>
<evidence type="ECO:0000256" key="6">
    <source>
        <dbReference type="ARBA" id="ARBA00023136"/>
    </source>
</evidence>
<dbReference type="InterPro" id="IPR007498">
    <property type="entry name" value="PqiA-like"/>
</dbReference>
<comment type="caution">
    <text evidence="8">The sequence shown here is derived from an EMBL/GenBank/DDBJ whole genome shotgun (WGS) entry which is preliminary data.</text>
</comment>
<evidence type="ECO:0000256" key="1">
    <source>
        <dbReference type="ARBA" id="ARBA00004533"/>
    </source>
</evidence>
<sequence>MTELLNGNRGQQRDWILCGHCHKVVAQMDHCPRCFAKINYRKPQSEQKAWALWLTALIMLFPANFYPITQLTNKGITGYDTIFSGIVSLVDSEMYGIAVIVFVASIMVPIMKLVGLALVLCCIRFQWPLSRRTLMWCYRIIEFIGRWSMLDLFVIGLVASLINMGQLLDAKPALAATFFALVIIFTQLAAKAIDTRLLWDLRQHHE</sequence>
<dbReference type="AlphaFoldDB" id="A0A4U1BQY4"/>
<proteinExistence type="predicted"/>
<keyword evidence="9" id="KW-1185">Reference proteome</keyword>
<dbReference type="EMBL" id="SWCJ01000002">
    <property type="protein sequence ID" value="TKB57491.1"/>
    <property type="molecule type" value="Genomic_DNA"/>
</dbReference>
<protein>
    <submittedName>
        <fullName evidence="8">Paraquat-inducible membrane protein A</fullName>
    </submittedName>
</protein>
<keyword evidence="4 7" id="KW-0812">Transmembrane</keyword>
<evidence type="ECO:0000256" key="4">
    <source>
        <dbReference type="ARBA" id="ARBA00022692"/>
    </source>
</evidence>
<feature type="transmembrane region" description="Helical" evidence="7">
    <location>
        <begin position="174"/>
        <end position="193"/>
    </location>
</feature>
<keyword evidence="3" id="KW-0997">Cell inner membrane</keyword>
<comment type="subcellular location">
    <subcellularLocation>
        <location evidence="1">Cell inner membrane</location>
    </subcellularLocation>
</comment>
<evidence type="ECO:0000313" key="8">
    <source>
        <dbReference type="EMBL" id="TKB57491.1"/>
    </source>
</evidence>
<feature type="transmembrane region" description="Helical" evidence="7">
    <location>
        <begin position="50"/>
        <end position="68"/>
    </location>
</feature>
<evidence type="ECO:0000313" key="9">
    <source>
        <dbReference type="Proteomes" id="UP000305675"/>
    </source>
</evidence>
<evidence type="ECO:0000256" key="5">
    <source>
        <dbReference type="ARBA" id="ARBA00022989"/>
    </source>
</evidence>
<evidence type="ECO:0000256" key="3">
    <source>
        <dbReference type="ARBA" id="ARBA00022519"/>
    </source>
</evidence>
<dbReference type="InterPro" id="IPR051800">
    <property type="entry name" value="PqiA-PqiB_transport"/>
</dbReference>
<feature type="transmembrane region" description="Helical" evidence="7">
    <location>
        <begin position="94"/>
        <end position="123"/>
    </location>
</feature>
<dbReference type="Pfam" id="PF04403">
    <property type="entry name" value="PqiA"/>
    <property type="match status" value="1"/>
</dbReference>
<keyword evidence="5 7" id="KW-1133">Transmembrane helix</keyword>